<evidence type="ECO:0008006" key="4">
    <source>
        <dbReference type="Google" id="ProtNLM"/>
    </source>
</evidence>
<evidence type="ECO:0000313" key="2">
    <source>
        <dbReference type="EMBL" id="MFL9845730.1"/>
    </source>
</evidence>
<feature type="transmembrane region" description="Helical" evidence="1">
    <location>
        <begin position="181"/>
        <end position="203"/>
    </location>
</feature>
<reference evidence="2 3" key="1">
    <citation type="submission" date="2024-06" db="EMBL/GenBank/DDBJ databases">
        <authorList>
            <person name="Kaempfer P."/>
            <person name="Viver T."/>
        </authorList>
    </citation>
    <scope>NUCLEOTIDE SEQUENCE [LARGE SCALE GENOMIC DNA]</scope>
    <source>
        <strain evidence="2 3">ST-119</strain>
    </source>
</reference>
<accession>A0ABW8Z2E7</accession>
<protein>
    <recommendedName>
        <fullName evidence="4">DUF2007 domain-containing protein</fullName>
    </recommendedName>
</protein>
<evidence type="ECO:0000256" key="1">
    <source>
        <dbReference type="SAM" id="Phobius"/>
    </source>
</evidence>
<name>A0ABW8Z2E7_9FLAO</name>
<evidence type="ECO:0000313" key="3">
    <source>
        <dbReference type="Proteomes" id="UP001629156"/>
    </source>
</evidence>
<keyword evidence="1" id="KW-0812">Transmembrane</keyword>
<sequence>MIPGEAEALQQLLQQNNIGCLVKTISSGLDGNFAGSYDKDYEVRINPLDRAVVDGLVAQKVREDITKLPKDYYLYTFTNEELMEIIHKRDEWNALDYQLSLLLLQERGVEINKETIQLAEKKRIAELKQPEKVSRGWLFAGYLFACMGGLVGVVFGYILYSSKKTLPDGRVMYRYSNADRSHGRIIMIFGLTVIFMLWVLTLVSGD</sequence>
<organism evidence="2 3">
    <name type="scientific">Flavobacterium rhizosphaerae</name>
    <dbReference type="NCBI Taxonomy" id="3163298"/>
    <lineage>
        <taxon>Bacteria</taxon>
        <taxon>Pseudomonadati</taxon>
        <taxon>Bacteroidota</taxon>
        <taxon>Flavobacteriia</taxon>
        <taxon>Flavobacteriales</taxon>
        <taxon>Flavobacteriaceae</taxon>
        <taxon>Flavobacterium</taxon>
    </lineage>
</organism>
<feature type="transmembrane region" description="Helical" evidence="1">
    <location>
        <begin position="137"/>
        <end position="160"/>
    </location>
</feature>
<keyword evidence="1" id="KW-0472">Membrane</keyword>
<dbReference type="EMBL" id="JBELPZ010000021">
    <property type="protein sequence ID" value="MFL9845730.1"/>
    <property type="molecule type" value="Genomic_DNA"/>
</dbReference>
<dbReference type="Proteomes" id="UP001629156">
    <property type="component" value="Unassembled WGS sequence"/>
</dbReference>
<proteinExistence type="predicted"/>
<gene>
    <name evidence="2" type="ORF">ABS766_15025</name>
</gene>
<keyword evidence="1" id="KW-1133">Transmembrane helix</keyword>
<comment type="caution">
    <text evidence="2">The sequence shown here is derived from an EMBL/GenBank/DDBJ whole genome shotgun (WGS) entry which is preliminary data.</text>
</comment>
<keyword evidence="3" id="KW-1185">Reference proteome</keyword>